<evidence type="ECO:0000256" key="2">
    <source>
        <dbReference type="ARBA" id="ARBA00022603"/>
    </source>
</evidence>
<evidence type="ECO:0000259" key="6">
    <source>
        <dbReference type="Pfam" id="PF13847"/>
    </source>
</evidence>
<evidence type="ECO:0000256" key="5">
    <source>
        <dbReference type="HAMAP-Rule" id="MF_03188"/>
    </source>
</evidence>
<dbReference type="GO" id="GO:0016192">
    <property type="term" value="P:vesicle-mediated transport"/>
    <property type="evidence" value="ECO:0007669"/>
    <property type="project" value="UniProtKB-UniRule"/>
</dbReference>
<protein>
    <recommendedName>
        <fullName evidence="5">Protein-lysine N-methyltransferase EFM4</fullName>
        <ecNumber evidence="5">2.1.1.-</ecNumber>
    </recommendedName>
    <alternativeName>
        <fullName evidence="5">Elongation factor methyltransferase 4</fullName>
    </alternativeName>
</protein>
<dbReference type="Gene3D" id="3.40.50.150">
    <property type="entry name" value="Vaccinia Virus protein VP39"/>
    <property type="match status" value="1"/>
</dbReference>
<dbReference type="EC" id="2.1.1.-" evidence="5"/>
<dbReference type="InParanoid" id="A0A151GHW7"/>
<keyword evidence="5" id="KW-0813">Transport</keyword>
<feature type="domain" description="Methyltransferase" evidence="6">
    <location>
        <begin position="76"/>
        <end position="234"/>
    </location>
</feature>
<dbReference type="FunCoup" id="A0A151GHW7">
    <property type="interactions" value="691"/>
</dbReference>
<organism evidence="7 8">
    <name type="scientific">Drechmeria coniospora</name>
    <name type="common">Nematophagous fungus</name>
    <name type="synonym">Meria coniospora</name>
    <dbReference type="NCBI Taxonomy" id="98403"/>
    <lineage>
        <taxon>Eukaryota</taxon>
        <taxon>Fungi</taxon>
        <taxon>Dikarya</taxon>
        <taxon>Ascomycota</taxon>
        <taxon>Pezizomycotina</taxon>
        <taxon>Sordariomycetes</taxon>
        <taxon>Hypocreomycetidae</taxon>
        <taxon>Hypocreales</taxon>
        <taxon>Ophiocordycipitaceae</taxon>
        <taxon>Drechmeria</taxon>
    </lineage>
</organism>
<reference evidence="7 8" key="1">
    <citation type="journal article" date="2016" name="Sci. Rep.">
        <title>Insights into Adaptations to a Near-Obligate Nematode Endoparasitic Lifestyle from the Finished Genome of Drechmeria coniospora.</title>
        <authorList>
            <person name="Zhang L."/>
            <person name="Zhou Z."/>
            <person name="Guo Q."/>
            <person name="Fokkens L."/>
            <person name="Miskei M."/>
            <person name="Pocsi I."/>
            <person name="Zhang W."/>
            <person name="Chen M."/>
            <person name="Wang L."/>
            <person name="Sun Y."/>
            <person name="Donzelli B.G."/>
            <person name="Gibson D.M."/>
            <person name="Nelson D.R."/>
            <person name="Luo J.G."/>
            <person name="Rep M."/>
            <person name="Liu H."/>
            <person name="Yang S."/>
            <person name="Wang J."/>
            <person name="Krasnoff S.B."/>
            <person name="Xu Y."/>
            <person name="Molnar I."/>
            <person name="Lin M."/>
        </authorList>
    </citation>
    <scope>NUCLEOTIDE SEQUENCE [LARGE SCALE GENOMIC DNA]</scope>
    <source>
        <strain evidence="7 8">ARSEF 6962</strain>
    </source>
</reference>
<comment type="subcellular location">
    <subcellularLocation>
        <location evidence="5">Cytoplasm</location>
    </subcellularLocation>
</comment>
<gene>
    <name evidence="5" type="primary">EFM4</name>
    <name evidence="7" type="ORF">DCS_03696</name>
</gene>
<dbReference type="SUPFAM" id="SSF53335">
    <property type="entry name" value="S-adenosyl-L-methionine-dependent methyltransferases"/>
    <property type="match status" value="1"/>
</dbReference>
<dbReference type="GO" id="GO:0016279">
    <property type="term" value="F:protein-lysine N-methyltransferase activity"/>
    <property type="evidence" value="ECO:0007669"/>
    <property type="project" value="UniProtKB-UniRule"/>
</dbReference>
<dbReference type="GO" id="GO:0005737">
    <property type="term" value="C:cytoplasm"/>
    <property type="evidence" value="ECO:0007669"/>
    <property type="project" value="UniProtKB-SubCell"/>
</dbReference>
<dbReference type="PANTHER" id="PTHR12843">
    <property type="entry name" value="PROTEIN-LYSINE N-METHYLTRANSFERASE METTL10"/>
    <property type="match status" value="1"/>
</dbReference>
<sequence length="267" mass="29475">MPNTSNERPGHLEPSKLGTKEYWDTLYTNELLNHAADPSDIGTIWFDDSDAEDKIVQFLSDLSDPSSASSTILSRDTTSFLDLGCGNGSLLFALRGDGWSGRALGVDFSPRSIAFANQISASKAQGGQLPVPVEFCQWDIIAGPLNMVILDGTDAQGWDVVLDKGTFDAISLSEDKDSLGRRLCEAYPERILQLVRDEGIFLVTSCNWTEEELEKWFTLERVCPPSQKGPEKVSRLEVVGKIRYRTFNFGGAQGQTISTLCLKKTRQ</sequence>
<dbReference type="InterPro" id="IPR026635">
    <property type="entry name" value="Efm4/METTL10"/>
</dbReference>
<dbReference type="InterPro" id="IPR025714">
    <property type="entry name" value="Methyltranfer_dom"/>
</dbReference>
<dbReference type="Proteomes" id="UP000076580">
    <property type="component" value="Chromosome 02"/>
</dbReference>
<evidence type="ECO:0000256" key="4">
    <source>
        <dbReference type="ARBA" id="ARBA00022691"/>
    </source>
</evidence>
<name>A0A151GHW7_DRECN</name>
<comment type="similarity">
    <text evidence="5">Belongs to the class I-like SAM-binding methyltransferase superfamily. EFM4 family.</text>
</comment>
<evidence type="ECO:0000313" key="8">
    <source>
        <dbReference type="Proteomes" id="UP000076580"/>
    </source>
</evidence>
<dbReference type="GO" id="GO:0032259">
    <property type="term" value="P:methylation"/>
    <property type="evidence" value="ECO:0007669"/>
    <property type="project" value="UniProtKB-KW"/>
</dbReference>
<evidence type="ECO:0000313" key="7">
    <source>
        <dbReference type="EMBL" id="KYK56694.1"/>
    </source>
</evidence>
<dbReference type="GO" id="GO:0006417">
    <property type="term" value="P:regulation of translation"/>
    <property type="evidence" value="ECO:0007669"/>
    <property type="project" value="EnsemblFungi"/>
</dbReference>
<keyword evidence="8" id="KW-1185">Reference proteome</keyword>
<proteinExistence type="inferred from homology"/>
<evidence type="ECO:0000256" key="3">
    <source>
        <dbReference type="ARBA" id="ARBA00022679"/>
    </source>
</evidence>
<keyword evidence="3 5" id="KW-0808">Transferase</keyword>
<dbReference type="STRING" id="98403.A0A151GHW7"/>
<dbReference type="Pfam" id="PF13847">
    <property type="entry name" value="Methyltransf_31"/>
    <property type="match status" value="1"/>
</dbReference>
<dbReference type="EMBL" id="LAYC01000002">
    <property type="protein sequence ID" value="KYK56694.1"/>
    <property type="molecule type" value="Genomic_DNA"/>
</dbReference>
<keyword evidence="1 5" id="KW-0963">Cytoplasm</keyword>
<comment type="caution">
    <text evidence="7">The sequence shown here is derived from an EMBL/GenBank/DDBJ whole genome shotgun (WGS) entry which is preliminary data.</text>
</comment>
<dbReference type="PANTHER" id="PTHR12843:SF5">
    <property type="entry name" value="EEF1A LYSINE METHYLTRANSFERASE 2"/>
    <property type="match status" value="1"/>
</dbReference>
<keyword evidence="4 5" id="KW-0949">S-adenosyl-L-methionine</keyword>
<comment type="function">
    <text evidence="5">S-adenosyl-L-methionine-dependent protein-lysine N-methyltransferase that mono- and dimethylates elongation factor 1-alpha at 'Lys-316'. May play a role in intracellular transport.</text>
</comment>
<keyword evidence="2 5" id="KW-0489">Methyltransferase</keyword>
<evidence type="ECO:0000256" key="1">
    <source>
        <dbReference type="ARBA" id="ARBA00022490"/>
    </source>
</evidence>
<dbReference type="HAMAP" id="MF_03188">
    <property type="entry name" value="Methyltr_EFM4"/>
    <property type="match status" value="1"/>
</dbReference>
<dbReference type="AlphaFoldDB" id="A0A151GHW7"/>
<dbReference type="InterPro" id="IPR029063">
    <property type="entry name" value="SAM-dependent_MTases_sf"/>
</dbReference>
<accession>A0A151GHW7</accession>
<dbReference type="CDD" id="cd02440">
    <property type="entry name" value="AdoMet_MTases"/>
    <property type="match status" value="1"/>
</dbReference>